<dbReference type="PATRIC" id="fig|1094466.5.peg.1962"/>
<proteinExistence type="predicted"/>
<dbReference type="eggNOG" id="ENOG5032S0H">
    <property type="taxonomic scope" value="Bacteria"/>
</dbReference>
<evidence type="ECO:0000313" key="2">
    <source>
        <dbReference type="Proteomes" id="UP000007599"/>
    </source>
</evidence>
<dbReference type="KEGG" id="fin:KQS_09995"/>
<dbReference type="HOGENOM" id="CLU_137235_0_0_10"/>
<name>H8XVG4_FLAIG</name>
<reference evidence="1 2" key="1">
    <citation type="journal article" date="2012" name="J. Bacteriol.">
        <title>Complete Genome Sequence of Flavobacterium indicum GPSTA100-9T, Isolated from Warm Spring Water.</title>
        <authorList>
            <person name="Barbier P."/>
            <person name="Houel A."/>
            <person name="Loux V."/>
            <person name="Poulain J."/>
            <person name="Bernardet J.F."/>
            <person name="Touchon M."/>
            <person name="Duchaud E."/>
        </authorList>
    </citation>
    <scope>NUCLEOTIDE SEQUENCE [LARGE SCALE GENOMIC DNA]</scope>
    <source>
        <strain evidence="2">DSM 17447 / CIP 109464 / GPTSA100-9</strain>
    </source>
</reference>
<evidence type="ECO:0000313" key="1">
    <source>
        <dbReference type="EMBL" id="CCG53928.1"/>
    </source>
</evidence>
<sequence length="160" mass="18652">MKKHLLLYGFLFSLLINIFQYVNSSKILNKSEEVVQNSRKEVKIARDSISKLLEANTFSLEQNTDAQEYFYPADFAKVQAKVKEDIMELNTAKRGNKLVPYEPINGTNFIIDGVKFLNHRWIIANYSDGKVWGEILVKYFHNEDKPSDFETVETVMYTDR</sequence>
<dbReference type="OrthoDB" id="1451701at2"/>
<dbReference type="RefSeq" id="WP_014389046.1">
    <property type="nucleotide sequence ID" value="NC_017025.1"/>
</dbReference>
<gene>
    <name evidence="1" type="ordered locus">KQS_09995</name>
</gene>
<organism evidence="1 2">
    <name type="scientific">Flavobacterium indicum (strain DSM 17447 / CIP 109464 / GPTSA100-9)</name>
    <dbReference type="NCBI Taxonomy" id="1094466"/>
    <lineage>
        <taxon>Bacteria</taxon>
        <taxon>Pseudomonadati</taxon>
        <taxon>Bacteroidota</taxon>
        <taxon>Flavobacteriia</taxon>
        <taxon>Flavobacteriales</taxon>
        <taxon>Flavobacteriaceae</taxon>
        <taxon>Flavobacterium</taxon>
    </lineage>
</organism>
<dbReference type="STRING" id="1094466.KQS_09995"/>
<reference evidence="2" key="2">
    <citation type="submission" date="2012-03" db="EMBL/GenBank/DDBJ databases">
        <title>Complete genome sequence of Flavobacterium indicum GPTSA100-9T, isolated from warm spring water.</title>
        <authorList>
            <person name="Barbier P."/>
            <person name="Houel A."/>
            <person name="Loux V."/>
            <person name="Poulain J."/>
            <person name="Bernardet J.-F."/>
            <person name="Touchon M."/>
            <person name="Duchaud E."/>
        </authorList>
    </citation>
    <scope>NUCLEOTIDE SEQUENCE [LARGE SCALE GENOMIC DNA]</scope>
    <source>
        <strain evidence="2">DSM 17447 / CIP 109464 / GPTSA100-9</strain>
    </source>
</reference>
<dbReference type="AlphaFoldDB" id="H8XVG4"/>
<protein>
    <recommendedName>
        <fullName evidence="3">Hydrolase</fullName>
    </recommendedName>
</protein>
<keyword evidence="2" id="KW-1185">Reference proteome</keyword>
<evidence type="ECO:0008006" key="3">
    <source>
        <dbReference type="Google" id="ProtNLM"/>
    </source>
</evidence>
<dbReference type="EMBL" id="HE774682">
    <property type="protein sequence ID" value="CCG53928.1"/>
    <property type="molecule type" value="Genomic_DNA"/>
</dbReference>
<dbReference type="Proteomes" id="UP000007599">
    <property type="component" value="Chromosome I"/>
</dbReference>
<accession>H8XVG4</accession>